<dbReference type="SUPFAM" id="SSF53756">
    <property type="entry name" value="UDP-Glycosyltransferase/glycogen phosphorylase"/>
    <property type="match status" value="1"/>
</dbReference>
<sequence>MQADSRVLVPITYGFSVRYLLPTGVLSGLAQVCHPVIALGWDDPELRALLEHRGFEVLQLPLAELSHEYRMFRRKQSILHDRRLNSPTTKIRRARQLSMMHSPRDRAVSQLRSALDAVAVSLPRAAERLALGEPEQLVRGTNLQVFEEFLKTLNLDAVLSITPYHDQDGLLLCAAQQLGLPSLTSVISFDNPTTRERMLVCSDQVLVWNQYNQNELVRSYPQLEDERVSVIGAPQFDLHRKAELLLSRDEWCRALSLPEDRPIILYGAGPAHLVPGEASLIRLLDDAIEAGSFPQQPYLLVRRHPTEPAEAWSELSGELRHGHVVDPWAAGNSSFRGWPSQEDIIIQMSSLAHATVHINVCSSMTLDGAMFDRPQIGPTFVPGATRRENSRVADMYQQEHWQPITASGGLTTVGDAEALLTATAQALEHPEVGSEARQRMIQELLTFTDGQSSQRLVDAVAALPA</sequence>
<gene>
    <name evidence="1" type="ORF">UFOPK3519_00653</name>
</gene>
<evidence type="ECO:0000313" key="1">
    <source>
        <dbReference type="EMBL" id="CAB4897257.1"/>
    </source>
</evidence>
<dbReference type="EMBL" id="CAFBMG010000036">
    <property type="protein sequence ID" value="CAB4897257.1"/>
    <property type="molecule type" value="Genomic_DNA"/>
</dbReference>
<organism evidence="1">
    <name type="scientific">freshwater metagenome</name>
    <dbReference type="NCBI Taxonomy" id="449393"/>
    <lineage>
        <taxon>unclassified sequences</taxon>
        <taxon>metagenomes</taxon>
        <taxon>ecological metagenomes</taxon>
    </lineage>
</organism>
<reference evidence="1" key="1">
    <citation type="submission" date="2020-05" db="EMBL/GenBank/DDBJ databases">
        <authorList>
            <person name="Chiriac C."/>
            <person name="Salcher M."/>
            <person name="Ghai R."/>
            <person name="Kavagutti S V."/>
        </authorList>
    </citation>
    <scope>NUCLEOTIDE SEQUENCE</scope>
</reference>
<proteinExistence type="predicted"/>
<accession>A0A6J7FP47</accession>
<dbReference type="AlphaFoldDB" id="A0A6J7FP47"/>
<name>A0A6J7FP47_9ZZZZ</name>
<protein>
    <submittedName>
        <fullName evidence="1">Unannotated protein</fullName>
    </submittedName>
</protein>